<keyword evidence="3" id="KW-0804">Transcription</keyword>
<dbReference type="FunFam" id="1.10.10.60:FF:000141">
    <property type="entry name" value="TetR family transcriptional regulator"/>
    <property type="match status" value="1"/>
</dbReference>
<gene>
    <name evidence="6" type="ORF">IC617_02170</name>
</gene>
<dbReference type="GO" id="GO:0003700">
    <property type="term" value="F:DNA-binding transcription factor activity"/>
    <property type="evidence" value="ECO:0007669"/>
    <property type="project" value="TreeGrafter"/>
</dbReference>
<dbReference type="Pfam" id="PF14246">
    <property type="entry name" value="TetR_C_7"/>
    <property type="match status" value="1"/>
</dbReference>
<evidence type="ECO:0000256" key="1">
    <source>
        <dbReference type="ARBA" id="ARBA00023015"/>
    </source>
</evidence>
<dbReference type="EMBL" id="JACXAF010000002">
    <property type="protein sequence ID" value="MBD1388225.1"/>
    <property type="molecule type" value="Genomic_DNA"/>
</dbReference>
<protein>
    <submittedName>
        <fullName evidence="6">TetR/AcrR family transcriptional regulator</fullName>
    </submittedName>
</protein>
<keyword evidence="7" id="KW-1185">Reference proteome</keyword>
<dbReference type="PRINTS" id="PR00455">
    <property type="entry name" value="HTHTETR"/>
</dbReference>
<dbReference type="PROSITE" id="PS50977">
    <property type="entry name" value="HTH_TETR_2"/>
    <property type="match status" value="1"/>
</dbReference>
<keyword evidence="1" id="KW-0805">Transcription regulation</keyword>
<proteinExistence type="predicted"/>
<dbReference type="RefSeq" id="WP_191143352.1">
    <property type="nucleotide sequence ID" value="NZ_JACXAF010000002.1"/>
</dbReference>
<dbReference type="GO" id="GO:0000976">
    <property type="term" value="F:transcription cis-regulatory region binding"/>
    <property type="evidence" value="ECO:0007669"/>
    <property type="project" value="TreeGrafter"/>
</dbReference>
<feature type="domain" description="HTH tetR-type" evidence="5">
    <location>
        <begin position="5"/>
        <end position="65"/>
    </location>
</feature>
<evidence type="ECO:0000313" key="6">
    <source>
        <dbReference type="EMBL" id="MBD1388225.1"/>
    </source>
</evidence>
<dbReference type="SUPFAM" id="SSF48498">
    <property type="entry name" value="Tetracyclin repressor-like, C-terminal domain"/>
    <property type="match status" value="1"/>
</dbReference>
<sequence length="202" mass="22968">MNRSEQKRQSILNAAKQEFIENGFAGSNMNTVCDKAEVSKRTLYRHFESKELLFEAVLTIEQQQLEALRDYRFEPKVDLRQQLISITQQEAQRLLAPHGMALARMVVMEFFRQPQMAKALSERLYHTHAVTPWLQQAIAAGAIKSVDANDAAEIYMALFNGLFLWPQILQLAQPMAATELGSKIEVVVDTFLNSYGNCESTQ</sequence>
<keyword evidence="2 4" id="KW-0238">DNA-binding</keyword>
<evidence type="ECO:0000313" key="7">
    <source>
        <dbReference type="Proteomes" id="UP000638014"/>
    </source>
</evidence>
<dbReference type="InterPro" id="IPR050109">
    <property type="entry name" value="HTH-type_TetR-like_transc_reg"/>
</dbReference>
<dbReference type="Gene3D" id="1.10.357.10">
    <property type="entry name" value="Tetracycline Repressor, domain 2"/>
    <property type="match status" value="1"/>
</dbReference>
<dbReference type="InterPro" id="IPR001647">
    <property type="entry name" value="HTH_TetR"/>
</dbReference>
<dbReference type="SUPFAM" id="SSF46689">
    <property type="entry name" value="Homeodomain-like"/>
    <property type="match status" value="1"/>
</dbReference>
<evidence type="ECO:0000256" key="4">
    <source>
        <dbReference type="PROSITE-ProRule" id="PRU00335"/>
    </source>
</evidence>
<evidence type="ECO:0000256" key="3">
    <source>
        <dbReference type="ARBA" id="ARBA00023163"/>
    </source>
</evidence>
<reference evidence="6" key="1">
    <citation type="submission" date="2020-09" db="EMBL/GenBank/DDBJ databases">
        <title>A novel bacterium of genus Neiella, isolated from South China Sea.</title>
        <authorList>
            <person name="Huang H."/>
            <person name="Mo K."/>
            <person name="Hu Y."/>
        </authorList>
    </citation>
    <scope>NUCLEOTIDE SEQUENCE</scope>
    <source>
        <strain evidence="6">HB171785</strain>
    </source>
</reference>
<feature type="DNA-binding region" description="H-T-H motif" evidence="4">
    <location>
        <begin position="28"/>
        <end position="47"/>
    </location>
</feature>
<dbReference type="Proteomes" id="UP000638014">
    <property type="component" value="Unassembled WGS sequence"/>
</dbReference>
<dbReference type="InterPro" id="IPR009057">
    <property type="entry name" value="Homeodomain-like_sf"/>
</dbReference>
<comment type="caution">
    <text evidence="6">The sequence shown here is derived from an EMBL/GenBank/DDBJ whole genome shotgun (WGS) entry which is preliminary data.</text>
</comment>
<accession>A0A8J6R1U1</accession>
<organism evidence="6 7">
    <name type="scientific">Neiella litorisoli</name>
    <dbReference type="NCBI Taxonomy" id="2771431"/>
    <lineage>
        <taxon>Bacteria</taxon>
        <taxon>Pseudomonadati</taxon>
        <taxon>Pseudomonadota</taxon>
        <taxon>Gammaproteobacteria</taxon>
        <taxon>Alteromonadales</taxon>
        <taxon>Echinimonadaceae</taxon>
        <taxon>Neiella</taxon>
    </lineage>
</organism>
<evidence type="ECO:0000256" key="2">
    <source>
        <dbReference type="ARBA" id="ARBA00023125"/>
    </source>
</evidence>
<dbReference type="AlphaFoldDB" id="A0A8J6R1U1"/>
<dbReference type="InterPro" id="IPR036271">
    <property type="entry name" value="Tet_transcr_reg_TetR-rel_C_sf"/>
</dbReference>
<evidence type="ECO:0000259" key="5">
    <source>
        <dbReference type="PROSITE" id="PS50977"/>
    </source>
</evidence>
<dbReference type="PANTHER" id="PTHR30055">
    <property type="entry name" value="HTH-TYPE TRANSCRIPTIONAL REGULATOR RUTR"/>
    <property type="match status" value="1"/>
</dbReference>
<dbReference type="Gene3D" id="1.10.10.60">
    <property type="entry name" value="Homeodomain-like"/>
    <property type="match status" value="1"/>
</dbReference>
<dbReference type="InterPro" id="IPR039536">
    <property type="entry name" value="TetR_C_Proteobacteria"/>
</dbReference>
<dbReference type="Pfam" id="PF00440">
    <property type="entry name" value="TetR_N"/>
    <property type="match status" value="1"/>
</dbReference>
<dbReference type="PANTHER" id="PTHR30055:SF146">
    <property type="entry name" value="HTH-TYPE TRANSCRIPTIONAL DUAL REGULATOR CECR"/>
    <property type="match status" value="1"/>
</dbReference>
<name>A0A8J6R1U1_9GAMM</name>